<dbReference type="PROSITE" id="PS50885">
    <property type="entry name" value="HAMP"/>
    <property type="match status" value="1"/>
</dbReference>
<evidence type="ECO:0000313" key="15">
    <source>
        <dbReference type="Proteomes" id="UP000615455"/>
    </source>
</evidence>
<evidence type="ECO:0000256" key="3">
    <source>
        <dbReference type="ARBA" id="ARBA00022553"/>
    </source>
</evidence>
<dbReference type="Pfam" id="PF02518">
    <property type="entry name" value="HATPase_c"/>
    <property type="match status" value="1"/>
</dbReference>
<gene>
    <name evidence="14" type="ORF">GCM10008018_10250</name>
</gene>
<evidence type="ECO:0000313" key="14">
    <source>
        <dbReference type="EMBL" id="GGI45069.1"/>
    </source>
</evidence>
<comment type="subcellular location">
    <subcellularLocation>
        <location evidence="1">Cell membrane</location>
        <topology evidence="1">Multi-pass membrane protein</topology>
    </subcellularLocation>
</comment>
<dbReference type="GO" id="GO:0016301">
    <property type="term" value="F:kinase activity"/>
    <property type="evidence" value="ECO:0007669"/>
    <property type="project" value="UniProtKB-KW"/>
</dbReference>
<keyword evidence="2" id="KW-1003">Cell membrane</keyword>
<keyword evidence="4" id="KW-0808">Transferase</keyword>
<keyword evidence="15" id="KW-1185">Reference proteome</keyword>
<proteinExistence type="predicted"/>
<dbReference type="PANTHER" id="PTHR34220">
    <property type="entry name" value="SENSOR HISTIDINE KINASE YPDA"/>
    <property type="match status" value="1"/>
</dbReference>
<evidence type="ECO:0000256" key="1">
    <source>
        <dbReference type="ARBA" id="ARBA00004651"/>
    </source>
</evidence>
<dbReference type="InterPro" id="IPR003594">
    <property type="entry name" value="HATPase_dom"/>
</dbReference>
<keyword evidence="9 12" id="KW-1133">Transmembrane helix</keyword>
<evidence type="ECO:0000256" key="8">
    <source>
        <dbReference type="ARBA" id="ARBA00022840"/>
    </source>
</evidence>
<keyword evidence="3" id="KW-0597">Phosphoprotein</keyword>
<dbReference type="InterPro" id="IPR003660">
    <property type="entry name" value="HAMP_dom"/>
</dbReference>
<dbReference type="InterPro" id="IPR036890">
    <property type="entry name" value="HATPase_C_sf"/>
</dbReference>
<organism evidence="14 15">
    <name type="scientific">Paenibacillus marchantiophytorum</name>
    <dbReference type="NCBI Taxonomy" id="1619310"/>
    <lineage>
        <taxon>Bacteria</taxon>
        <taxon>Bacillati</taxon>
        <taxon>Bacillota</taxon>
        <taxon>Bacilli</taxon>
        <taxon>Bacillales</taxon>
        <taxon>Paenibacillaceae</taxon>
        <taxon>Paenibacillus</taxon>
    </lineage>
</organism>
<dbReference type="RefSeq" id="WP_229757475.1">
    <property type="nucleotide sequence ID" value="NZ_BMHE01000003.1"/>
</dbReference>
<evidence type="ECO:0000256" key="5">
    <source>
        <dbReference type="ARBA" id="ARBA00022692"/>
    </source>
</evidence>
<dbReference type="Pfam" id="PF00672">
    <property type="entry name" value="HAMP"/>
    <property type="match status" value="1"/>
</dbReference>
<dbReference type="InterPro" id="IPR010559">
    <property type="entry name" value="Sig_transdc_His_kin_internal"/>
</dbReference>
<dbReference type="EMBL" id="BMHE01000003">
    <property type="protein sequence ID" value="GGI45069.1"/>
    <property type="molecule type" value="Genomic_DNA"/>
</dbReference>
<evidence type="ECO:0000256" key="2">
    <source>
        <dbReference type="ARBA" id="ARBA00022475"/>
    </source>
</evidence>
<name>A0ABQ2BQC7_9BACL</name>
<evidence type="ECO:0000256" key="10">
    <source>
        <dbReference type="ARBA" id="ARBA00023012"/>
    </source>
</evidence>
<dbReference type="Pfam" id="PF06580">
    <property type="entry name" value="His_kinase"/>
    <property type="match status" value="1"/>
</dbReference>
<evidence type="ECO:0000256" key="6">
    <source>
        <dbReference type="ARBA" id="ARBA00022741"/>
    </source>
</evidence>
<evidence type="ECO:0000256" key="12">
    <source>
        <dbReference type="SAM" id="Phobius"/>
    </source>
</evidence>
<dbReference type="Proteomes" id="UP000615455">
    <property type="component" value="Unassembled WGS sequence"/>
</dbReference>
<dbReference type="PANTHER" id="PTHR34220:SF11">
    <property type="entry name" value="SENSOR PROTEIN KINASE HPTS"/>
    <property type="match status" value="1"/>
</dbReference>
<dbReference type="Gene3D" id="6.10.340.10">
    <property type="match status" value="1"/>
</dbReference>
<keyword evidence="11 12" id="KW-0472">Membrane</keyword>
<dbReference type="Gene3D" id="3.30.565.10">
    <property type="entry name" value="Histidine kinase-like ATPase, C-terminal domain"/>
    <property type="match status" value="1"/>
</dbReference>
<dbReference type="SUPFAM" id="SSF55874">
    <property type="entry name" value="ATPase domain of HSP90 chaperone/DNA topoisomerase II/histidine kinase"/>
    <property type="match status" value="1"/>
</dbReference>
<dbReference type="InterPro" id="IPR050640">
    <property type="entry name" value="Bact_2-comp_sensor_kinase"/>
</dbReference>
<keyword evidence="10" id="KW-0902">Two-component regulatory system</keyword>
<dbReference type="SMART" id="SM00304">
    <property type="entry name" value="HAMP"/>
    <property type="match status" value="1"/>
</dbReference>
<evidence type="ECO:0000259" key="13">
    <source>
        <dbReference type="PROSITE" id="PS50885"/>
    </source>
</evidence>
<evidence type="ECO:0000256" key="4">
    <source>
        <dbReference type="ARBA" id="ARBA00022679"/>
    </source>
</evidence>
<keyword evidence="5 12" id="KW-0812">Transmembrane</keyword>
<evidence type="ECO:0000256" key="9">
    <source>
        <dbReference type="ARBA" id="ARBA00022989"/>
    </source>
</evidence>
<feature type="transmembrane region" description="Helical" evidence="12">
    <location>
        <begin position="275"/>
        <end position="297"/>
    </location>
</feature>
<protein>
    <submittedName>
        <fullName evidence="14">Sensor histidine kinase</fullName>
    </submittedName>
</protein>
<keyword evidence="8" id="KW-0067">ATP-binding</keyword>
<keyword evidence="6" id="KW-0547">Nucleotide-binding</keyword>
<sequence length="574" mass="66663">MMSSLRFKLIIGFITIAIPLLILLLFNNLFALSTVREQVAESNKNAIILYSNQIQAELNRETNFLYNLAYEDPNISLLSRVIHDPTEYILTKERIINELNRYHRFDSSVDFQFIYSVQNKDIFNTAIKAKSYEELITIQTTLEELLREAKPGSIYFQKWKAVKYGDQYALVRLVDTGEGYYLGASVQLKNLMIPLDLIQLGSDGFASFISDEGKIISNKEMSTALAIEPEGSQDTYQLVLMGDKKYIVVSNPIKGTDTMLSAFIPEEKLVQKLTYFRGFIFMLPFLAAIVLIFYVFYLNKMILRPISNLIRGMRKIKHGDWSTRLARSQTKEFTIINETFNEMAAQIHDLKIHVYEEQIKLHKAEVKHLQLQMNPHFLLNSINIIYNLAQIQKYDIIQLMSLNLVKYFRFTTQTHRNVVSIAEELEHMESYIKIQQLRFPDRITYNFEVENSLQSRCIPPLIIQPFIENSMKYGFDFMEHPFHLDIQIASEKHSHIMEIVISDNGSGFNPDILAHLRSGQYFLSQSDEHLGIWNVYHRLQYIFGQEASLQFTNLPDSGACITIRMPIRNLDSFV</sequence>
<evidence type="ECO:0000256" key="11">
    <source>
        <dbReference type="ARBA" id="ARBA00023136"/>
    </source>
</evidence>
<evidence type="ECO:0000256" key="7">
    <source>
        <dbReference type="ARBA" id="ARBA00022777"/>
    </source>
</evidence>
<dbReference type="SUPFAM" id="SSF158472">
    <property type="entry name" value="HAMP domain-like"/>
    <property type="match status" value="1"/>
</dbReference>
<feature type="domain" description="HAMP" evidence="13">
    <location>
        <begin position="300"/>
        <end position="352"/>
    </location>
</feature>
<keyword evidence="7 14" id="KW-0418">Kinase</keyword>
<dbReference type="CDD" id="cd06225">
    <property type="entry name" value="HAMP"/>
    <property type="match status" value="1"/>
</dbReference>
<comment type="caution">
    <text evidence="14">The sequence shown here is derived from an EMBL/GenBank/DDBJ whole genome shotgun (WGS) entry which is preliminary data.</text>
</comment>
<reference evidence="15" key="1">
    <citation type="journal article" date="2019" name="Int. J. Syst. Evol. Microbiol.">
        <title>The Global Catalogue of Microorganisms (GCM) 10K type strain sequencing project: providing services to taxonomists for standard genome sequencing and annotation.</title>
        <authorList>
            <consortium name="The Broad Institute Genomics Platform"/>
            <consortium name="The Broad Institute Genome Sequencing Center for Infectious Disease"/>
            <person name="Wu L."/>
            <person name="Ma J."/>
        </authorList>
    </citation>
    <scope>NUCLEOTIDE SEQUENCE [LARGE SCALE GENOMIC DNA]</scope>
    <source>
        <strain evidence="15">CGMCC 1.15043</strain>
    </source>
</reference>
<accession>A0ABQ2BQC7</accession>